<proteinExistence type="predicted"/>
<accession>A0A0K0DTH2</accession>
<dbReference type="InterPro" id="IPR044539">
    <property type="entry name" value="Pch2-like"/>
</dbReference>
<evidence type="ECO:0000313" key="4">
    <source>
        <dbReference type="Proteomes" id="UP000035681"/>
    </source>
</evidence>
<dbReference type="GO" id="GO:0005694">
    <property type="term" value="C:chromosome"/>
    <property type="evidence" value="ECO:0007669"/>
    <property type="project" value="TreeGrafter"/>
</dbReference>
<reference evidence="5" key="1">
    <citation type="submission" date="2015-08" db="UniProtKB">
        <authorList>
            <consortium name="WormBaseParasite"/>
        </authorList>
    </citation>
    <scope>IDENTIFICATION</scope>
</reference>
<dbReference type="GO" id="GO:0005524">
    <property type="term" value="F:ATP binding"/>
    <property type="evidence" value="ECO:0007669"/>
    <property type="project" value="UniProtKB-KW"/>
</dbReference>
<dbReference type="GO" id="GO:0007131">
    <property type="term" value="P:reciprocal meiotic recombination"/>
    <property type="evidence" value="ECO:0007669"/>
    <property type="project" value="TreeGrafter"/>
</dbReference>
<dbReference type="Gene3D" id="3.40.50.300">
    <property type="entry name" value="P-loop containing nucleotide triphosphate hydrolases"/>
    <property type="match status" value="1"/>
</dbReference>
<evidence type="ECO:0000256" key="1">
    <source>
        <dbReference type="ARBA" id="ARBA00022741"/>
    </source>
</evidence>
<evidence type="ECO:0000313" key="6">
    <source>
        <dbReference type="WBParaSite" id="TCONS_00006628.p1"/>
    </source>
</evidence>
<protein>
    <submittedName>
        <fullName evidence="5 6">AAA domain-containing protein</fullName>
    </submittedName>
</protein>
<dbReference type="InterPro" id="IPR001270">
    <property type="entry name" value="ClpA/B"/>
</dbReference>
<dbReference type="WBParaSite" id="TCONS_00006628.p1">
    <property type="protein sequence ID" value="TCONS_00006628.p1"/>
    <property type="gene ID" value="XLOC_004759"/>
</dbReference>
<feature type="domain" description="AAA+ ATPase" evidence="3">
    <location>
        <begin position="163"/>
        <end position="316"/>
    </location>
</feature>
<evidence type="ECO:0000256" key="2">
    <source>
        <dbReference type="ARBA" id="ARBA00022840"/>
    </source>
</evidence>
<dbReference type="SMART" id="SM00382">
    <property type="entry name" value="AAA"/>
    <property type="match status" value="1"/>
</dbReference>
<keyword evidence="1" id="KW-0547">Nucleotide-binding</keyword>
<dbReference type="PANTHER" id="PTHR45991:SF1">
    <property type="entry name" value="PACHYTENE CHECKPOINT PROTEIN 2 HOMOLOG"/>
    <property type="match status" value="1"/>
</dbReference>
<dbReference type="Proteomes" id="UP000035681">
    <property type="component" value="Unplaced"/>
</dbReference>
<name>A0A0K0DTH2_STRER</name>
<evidence type="ECO:0000259" key="3">
    <source>
        <dbReference type="SMART" id="SM00382"/>
    </source>
</evidence>
<organism evidence="5">
    <name type="scientific">Strongyloides stercoralis</name>
    <name type="common">Threadworm</name>
    <dbReference type="NCBI Taxonomy" id="6248"/>
    <lineage>
        <taxon>Eukaryota</taxon>
        <taxon>Metazoa</taxon>
        <taxon>Ecdysozoa</taxon>
        <taxon>Nematoda</taxon>
        <taxon>Chromadorea</taxon>
        <taxon>Rhabditida</taxon>
        <taxon>Tylenchina</taxon>
        <taxon>Panagrolaimomorpha</taxon>
        <taxon>Strongyloidoidea</taxon>
        <taxon>Strongyloididae</taxon>
        <taxon>Strongyloides</taxon>
    </lineage>
</organism>
<dbReference type="SUPFAM" id="SSF52540">
    <property type="entry name" value="P-loop containing nucleoside triphosphate hydrolases"/>
    <property type="match status" value="1"/>
</dbReference>
<dbReference type="PANTHER" id="PTHR45991">
    <property type="entry name" value="PACHYTENE CHECKPOINT PROTEIN 2"/>
    <property type="match status" value="1"/>
</dbReference>
<dbReference type="AlphaFoldDB" id="A0A0K0DTH2"/>
<evidence type="ECO:0000313" key="5">
    <source>
        <dbReference type="WBParaSite" id="SSTP_0000053300.1"/>
    </source>
</evidence>
<dbReference type="InterPro" id="IPR027417">
    <property type="entry name" value="P-loop_NTPase"/>
</dbReference>
<dbReference type="WBParaSite" id="SSTP_0000053300.1">
    <property type="protein sequence ID" value="SSTP_0000053300.1"/>
    <property type="gene ID" value="SSTP_0000053300"/>
</dbReference>
<dbReference type="InterPro" id="IPR003593">
    <property type="entry name" value="AAA+_ATPase"/>
</dbReference>
<sequence length="403" mass="46771">MEPSFSMVLEICLNKRIRCEDKKQEILEKLKEVVNTYTIYNGIKYSNNLPENVLYIRFYNPSIDENEIIEKVELLYILLNEKKRRFFTLKNMEPIQEPLYLDEEKDTMSSTVGFTQTELPHSLLDNIWENLIFPKCIKKKIIGYTTTLLKFSNLSISDDIITTNRFILFHGPPGTGKTSLAKGFAHKMSIRLNNMYKNSILIEINCHSLFSKWFSQSAKLVNLLFDKILNTYAVNKNVMVFVLIDEIESIGLSREKSMGKNDPGDVVRVLNSLLTQLDKTKMFPNVMFIGTSNMEHILDEAIFDRIDLNIFIGYPCPEAIYNILKGIIEELLDKNLLVSKEFLPIMSLDDYDNLNPISLELYEKSKDFYLNNTSARRLRKVALTPFAETLSEIMDIKDFIRLI</sequence>
<dbReference type="GO" id="GO:0051598">
    <property type="term" value="P:meiotic recombination checkpoint signaling"/>
    <property type="evidence" value="ECO:0007669"/>
    <property type="project" value="TreeGrafter"/>
</dbReference>
<keyword evidence="4" id="KW-1185">Reference proteome</keyword>
<dbReference type="STRING" id="6248.A0A0K0DTH2"/>
<dbReference type="GO" id="GO:0016887">
    <property type="term" value="F:ATP hydrolysis activity"/>
    <property type="evidence" value="ECO:0007669"/>
    <property type="project" value="InterPro"/>
</dbReference>
<dbReference type="InterPro" id="IPR003959">
    <property type="entry name" value="ATPase_AAA_core"/>
</dbReference>
<keyword evidence="2" id="KW-0067">ATP-binding</keyword>
<dbReference type="Pfam" id="PF00004">
    <property type="entry name" value="AAA"/>
    <property type="match status" value="1"/>
</dbReference>
<dbReference type="PRINTS" id="PR00300">
    <property type="entry name" value="CLPPROTEASEA"/>
</dbReference>
<dbReference type="GO" id="GO:0005634">
    <property type="term" value="C:nucleus"/>
    <property type="evidence" value="ECO:0007669"/>
    <property type="project" value="TreeGrafter"/>
</dbReference>